<sequence length="326" mass="37414">MHGQAYDPRLDGIRAIAILLVMLVHSRAPYSGFGRLGVDIFFVLSGCLITRSLLQAPDLRRFFVLRFARLLPALLLLLLAYVFITDDVLGVLPVLLYVSNVTAMAWGEPHMLLHTWSLAVEEHYYLLWPFLLPWLLRQQNRLRLLMLLWVAFTLWRVMNHEVFDFRVAYYRTDTRLSGLILGSAVALGLHVSQRLMWLLVPALLIGVFRNVWMMGVAMPLVEIATAAAICSPPAWLARLSRLGLISYGVYLWHYFIFALMKSEPWYWKLAIGGGLTMLVAVASYTWIEAPVRRRVRAWVERRFNQQEVQAGEREHEAGSMTSRSSN</sequence>
<protein>
    <recommendedName>
        <fullName evidence="2">Acyltransferase 3 domain-containing protein</fullName>
    </recommendedName>
</protein>
<dbReference type="Proteomes" id="UP000620266">
    <property type="component" value="Unassembled WGS sequence"/>
</dbReference>
<dbReference type="InterPro" id="IPR002656">
    <property type="entry name" value="Acyl_transf_3_dom"/>
</dbReference>
<dbReference type="GO" id="GO:0016747">
    <property type="term" value="F:acyltransferase activity, transferring groups other than amino-acyl groups"/>
    <property type="evidence" value="ECO:0007669"/>
    <property type="project" value="InterPro"/>
</dbReference>
<feature type="transmembrane region" description="Helical" evidence="1">
    <location>
        <begin position="36"/>
        <end position="54"/>
    </location>
</feature>
<evidence type="ECO:0000259" key="2">
    <source>
        <dbReference type="Pfam" id="PF01757"/>
    </source>
</evidence>
<feature type="transmembrane region" description="Helical" evidence="1">
    <location>
        <begin position="66"/>
        <end position="84"/>
    </location>
</feature>
<dbReference type="InterPro" id="IPR050879">
    <property type="entry name" value="Acyltransferase_3"/>
</dbReference>
<evidence type="ECO:0000313" key="3">
    <source>
        <dbReference type="EMBL" id="GGB97363.1"/>
    </source>
</evidence>
<dbReference type="GO" id="GO:0016020">
    <property type="term" value="C:membrane"/>
    <property type="evidence" value="ECO:0007669"/>
    <property type="project" value="TreeGrafter"/>
</dbReference>
<evidence type="ECO:0000313" key="4">
    <source>
        <dbReference type="Proteomes" id="UP000620266"/>
    </source>
</evidence>
<keyword evidence="1" id="KW-0812">Transmembrane</keyword>
<feature type="transmembrane region" description="Helical" evidence="1">
    <location>
        <begin position="266"/>
        <end position="287"/>
    </location>
</feature>
<dbReference type="AlphaFoldDB" id="A0A8J2UJC7"/>
<comment type="caution">
    <text evidence="3">The sequence shown here is derived from an EMBL/GenBank/DDBJ whole genome shotgun (WGS) entry which is preliminary data.</text>
</comment>
<feature type="transmembrane region" description="Helical" evidence="1">
    <location>
        <begin position="179"/>
        <end position="205"/>
    </location>
</feature>
<dbReference type="Pfam" id="PF01757">
    <property type="entry name" value="Acyl_transf_3"/>
    <property type="match status" value="1"/>
</dbReference>
<keyword evidence="1" id="KW-1133">Transmembrane helix</keyword>
<dbReference type="PANTHER" id="PTHR23028">
    <property type="entry name" value="ACETYLTRANSFERASE"/>
    <property type="match status" value="1"/>
</dbReference>
<reference evidence="3" key="1">
    <citation type="journal article" date="2014" name="Int. J. Syst. Evol. Microbiol.">
        <title>Complete genome sequence of Corynebacterium casei LMG S-19264T (=DSM 44701T), isolated from a smear-ripened cheese.</title>
        <authorList>
            <consortium name="US DOE Joint Genome Institute (JGI-PGF)"/>
            <person name="Walter F."/>
            <person name="Albersmeier A."/>
            <person name="Kalinowski J."/>
            <person name="Ruckert C."/>
        </authorList>
    </citation>
    <scope>NUCLEOTIDE SEQUENCE</scope>
    <source>
        <strain evidence="3">CCM 7086</strain>
    </source>
</reference>
<keyword evidence="1" id="KW-0472">Membrane</keyword>
<feature type="domain" description="Acyltransferase 3" evidence="2">
    <location>
        <begin position="9"/>
        <end position="281"/>
    </location>
</feature>
<keyword evidence="4" id="KW-1185">Reference proteome</keyword>
<feature type="transmembrane region" description="Helical" evidence="1">
    <location>
        <begin position="118"/>
        <end position="136"/>
    </location>
</feature>
<dbReference type="GO" id="GO:0009103">
    <property type="term" value="P:lipopolysaccharide biosynthetic process"/>
    <property type="evidence" value="ECO:0007669"/>
    <property type="project" value="TreeGrafter"/>
</dbReference>
<dbReference type="PANTHER" id="PTHR23028:SF53">
    <property type="entry name" value="ACYL_TRANSF_3 DOMAIN-CONTAINING PROTEIN"/>
    <property type="match status" value="1"/>
</dbReference>
<proteinExistence type="predicted"/>
<feature type="transmembrane region" description="Helical" evidence="1">
    <location>
        <begin position="211"/>
        <end position="230"/>
    </location>
</feature>
<name>A0A8J2UJC7_9BURK</name>
<feature type="transmembrane region" description="Helical" evidence="1">
    <location>
        <begin position="242"/>
        <end position="260"/>
    </location>
</feature>
<reference evidence="3" key="2">
    <citation type="submission" date="2020-09" db="EMBL/GenBank/DDBJ databases">
        <authorList>
            <person name="Sun Q."/>
            <person name="Sedlacek I."/>
        </authorList>
    </citation>
    <scope>NUCLEOTIDE SEQUENCE</scope>
    <source>
        <strain evidence="3">CCM 7086</strain>
    </source>
</reference>
<evidence type="ECO:0000256" key="1">
    <source>
        <dbReference type="SAM" id="Phobius"/>
    </source>
</evidence>
<gene>
    <name evidence="3" type="ORF">GCM10007205_03320</name>
</gene>
<dbReference type="EMBL" id="BMCG01000001">
    <property type="protein sequence ID" value="GGB97363.1"/>
    <property type="molecule type" value="Genomic_DNA"/>
</dbReference>
<organism evidence="3 4">
    <name type="scientific">Oxalicibacterium flavum</name>
    <dbReference type="NCBI Taxonomy" id="179467"/>
    <lineage>
        <taxon>Bacteria</taxon>
        <taxon>Pseudomonadati</taxon>
        <taxon>Pseudomonadota</taxon>
        <taxon>Betaproteobacteria</taxon>
        <taxon>Burkholderiales</taxon>
        <taxon>Oxalobacteraceae</taxon>
        <taxon>Oxalicibacterium</taxon>
    </lineage>
</organism>
<accession>A0A8J2UJC7</accession>